<dbReference type="PANTHER" id="PTHR43674:SF2">
    <property type="entry name" value="BETA-UREIDOPROPIONASE"/>
    <property type="match status" value="1"/>
</dbReference>
<gene>
    <name evidence="3" type="ORF">BDZ31_002893</name>
</gene>
<feature type="domain" description="CN hydrolase" evidence="2">
    <location>
        <begin position="1"/>
        <end position="234"/>
    </location>
</feature>
<comment type="caution">
    <text evidence="3">The sequence shown here is derived from an EMBL/GenBank/DDBJ whole genome shotgun (WGS) entry which is preliminary data.</text>
</comment>
<evidence type="ECO:0000259" key="2">
    <source>
        <dbReference type="PROSITE" id="PS50263"/>
    </source>
</evidence>
<dbReference type="InterPro" id="IPR050345">
    <property type="entry name" value="Aliph_Amidase/BUP"/>
</dbReference>
<dbReference type="Proteomes" id="UP000585272">
    <property type="component" value="Unassembled WGS sequence"/>
</dbReference>
<reference evidence="3 4" key="1">
    <citation type="submission" date="2020-08" db="EMBL/GenBank/DDBJ databases">
        <title>Genomic Encyclopedia of Archaeal and Bacterial Type Strains, Phase II (KMG-II): from individual species to whole genera.</title>
        <authorList>
            <person name="Goeker M."/>
        </authorList>
    </citation>
    <scope>NUCLEOTIDE SEQUENCE [LARGE SCALE GENOMIC DNA]</scope>
    <source>
        <strain evidence="3 4">DSM 23288</strain>
    </source>
</reference>
<sequence length="267" mass="27692">MRVLLAQLAPAPGDLDANAAAVAAAIAAHPDAELAVFPELFLTGYDPARAGELALGVDESPLQAVRAVARRHGTALLLGFVERLSDGRIANAVACMDTDGTLVATYRKTHLFGGEEREVFAAGEELLVVELAGRRLGVLNCYDVEFPEPARALARAGSELLVTVAANMEPYGPDHALAAQARALDNRLPHVYVNRVGEEAGLTFVGGSFVAGPDGQPLAALDAGSQTQVADVPLGAAAGDDVDYLAHLRDDLVVKAVSSPSVQGGNR</sequence>
<evidence type="ECO:0000313" key="4">
    <source>
        <dbReference type="Proteomes" id="UP000585272"/>
    </source>
</evidence>
<evidence type="ECO:0000313" key="3">
    <source>
        <dbReference type="EMBL" id="MBB4663304.1"/>
    </source>
</evidence>
<dbReference type="Gene3D" id="3.60.110.10">
    <property type="entry name" value="Carbon-nitrogen hydrolase"/>
    <property type="match status" value="1"/>
</dbReference>
<dbReference type="AlphaFoldDB" id="A0A840IGV7"/>
<dbReference type="InterPro" id="IPR036526">
    <property type="entry name" value="C-N_Hydrolase_sf"/>
</dbReference>
<accession>A0A840IGV7</accession>
<keyword evidence="1 3" id="KW-0378">Hydrolase</keyword>
<organism evidence="3 4">
    <name type="scientific">Conexibacter arvalis</name>
    <dbReference type="NCBI Taxonomy" id="912552"/>
    <lineage>
        <taxon>Bacteria</taxon>
        <taxon>Bacillati</taxon>
        <taxon>Actinomycetota</taxon>
        <taxon>Thermoleophilia</taxon>
        <taxon>Solirubrobacterales</taxon>
        <taxon>Conexibacteraceae</taxon>
        <taxon>Conexibacter</taxon>
    </lineage>
</organism>
<protein>
    <submittedName>
        <fullName evidence="3">Putative amidohydrolase</fullName>
    </submittedName>
</protein>
<dbReference type="InterPro" id="IPR003010">
    <property type="entry name" value="C-N_Hydrolase"/>
</dbReference>
<dbReference type="EMBL" id="JACHNU010000003">
    <property type="protein sequence ID" value="MBB4663304.1"/>
    <property type="molecule type" value="Genomic_DNA"/>
</dbReference>
<evidence type="ECO:0000256" key="1">
    <source>
        <dbReference type="ARBA" id="ARBA00022801"/>
    </source>
</evidence>
<dbReference type="RefSeq" id="WP_183343024.1">
    <property type="nucleotide sequence ID" value="NZ_JACHNU010000003.1"/>
</dbReference>
<dbReference type="PANTHER" id="PTHR43674">
    <property type="entry name" value="NITRILASE C965.09-RELATED"/>
    <property type="match status" value="1"/>
</dbReference>
<proteinExistence type="predicted"/>
<dbReference type="PROSITE" id="PS50263">
    <property type="entry name" value="CN_HYDROLASE"/>
    <property type="match status" value="1"/>
</dbReference>
<dbReference type="GO" id="GO:0016811">
    <property type="term" value="F:hydrolase activity, acting on carbon-nitrogen (but not peptide) bonds, in linear amides"/>
    <property type="evidence" value="ECO:0007669"/>
    <property type="project" value="TreeGrafter"/>
</dbReference>
<dbReference type="SUPFAM" id="SSF56317">
    <property type="entry name" value="Carbon-nitrogen hydrolase"/>
    <property type="match status" value="1"/>
</dbReference>
<name>A0A840IGV7_9ACTN</name>
<dbReference type="Pfam" id="PF00795">
    <property type="entry name" value="CN_hydrolase"/>
    <property type="match status" value="1"/>
</dbReference>
<keyword evidence="4" id="KW-1185">Reference proteome</keyword>